<feature type="domain" description="Resolvase/invertase-type recombinase catalytic" evidence="1">
    <location>
        <begin position="2"/>
        <end position="35"/>
    </location>
</feature>
<sequence>MGLRGYARAIIREQDLGLQFEMVETYGCTKIFTER</sequence>
<reference evidence="2 3" key="1">
    <citation type="submission" date="2016-08" db="EMBL/GenBank/DDBJ databases">
        <authorList>
            <person name="Seilhamer J.J."/>
        </authorList>
    </citation>
    <scope>NUCLEOTIDE SEQUENCE [LARGE SCALE GENOMIC DNA]</scope>
    <source>
        <strain evidence="2 3">IEBC_T61001</strain>
    </source>
</reference>
<proteinExistence type="predicted"/>
<organism evidence="2 3">
    <name type="scientific">Bacillus thuringiensis</name>
    <dbReference type="NCBI Taxonomy" id="1428"/>
    <lineage>
        <taxon>Bacteria</taxon>
        <taxon>Bacillati</taxon>
        <taxon>Bacillota</taxon>
        <taxon>Bacilli</taxon>
        <taxon>Bacillales</taxon>
        <taxon>Bacillaceae</taxon>
        <taxon>Bacillus</taxon>
        <taxon>Bacillus cereus group</taxon>
    </lineage>
</organism>
<evidence type="ECO:0000313" key="3">
    <source>
        <dbReference type="Proteomes" id="UP000195991"/>
    </source>
</evidence>
<dbReference type="GO" id="GO:0003677">
    <property type="term" value="F:DNA binding"/>
    <property type="evidence" value="ECO:0007669"/>
    <property type="project" value="InterPro"/>
</dbReference>
<accession>A0A1C4E877</accession>
<dbReference type="GO" id="GO:0000150">
    <property type="term" value="F:DNA strand exchange activity"/>
    <property type="evidence" value="ECO:0007669"/>
    <property type="project" value="InterPro"/>
</dbReference>
<dbReference type="Proteomes" id="UP000195991">
    <property type="component" value="Unassembled WGS sequence"/>
</dbReference>
<protein>
    <recommendedName>
        <fullName evidence="1">Resolvase/invertase-type recombinase catalytic domain-containing protein</fullName>
    </recommendedName>
</protein>
<evidence type="ECO:0000259" key="1">
    <source>
        <dbReference type="PROSITE" id="PS51736"/>
    </source>
</evidence>
<dbReference type="EMBL" id="FMBI01000031">
    <property type="protein sequence ID" value="SCC39857.1"/>
    <property type="molecule type" value="Genomic_DNA"/>
</dbReference>
<dbReference type="AlphaFoldDB" id="A0A1C4E877"/>
<evidence type="ECO:0000313" key="2">
    <source>
        <dbReference type="EMBL" id="SCC39857.1"/>
    </source>
</evidence>
<dbReference type="InterPro" id="IPR006119">
    <property type="entry name" value="Resolv_N"/>
</dbReference>
<name>A0A1C4E877_BACTU</name>
<dbReference type="PROSITE" id="PS51736">
    <property type="entry name" value="RECOMBINASES_3"/>
    <property type="match status" value="1"/>
</dbReference>
<gene>
    <name evidence="2" type="ORF">BTT61001_02959</name>
</gene>